<evidence type="ECO:0000313" key="2">
    <source>
        <dbReference type="Proteomes" id="UP000250831"/>
    </source>
</evidence>
<keyword evidence="2" id="KW-1185">Reference proteome</keyword>
<proteinExistence type="predicted"/>
<dbReference type="Proteomes" id="UP000250831">
    <property type="component" value="Unassembled WGS sequence"/>
</dbReference>
<evidence type="ECO:0000313" key="1">
    <source>
        <dbReference type="EMBL" id="PUV24852.1"/>
    </source>
</evidence>
<accession>A0A363NVL2</accession>
<protein>
    <submittedName>
        <fullName evidence="1">Uncharacterized protein</fullName>
    </submittedName>
</protein>
<dbReference type="AlphaFoldDB" id="A0A363NVL2"/>
<organism evidence="1 2">
    <name type="scientific">Sphingobacterium athyrii</name>
    <dbReference type="NCBI Taxonomy" id="2152717"/>
    <lineage>
        <taxon>Bacteria</taxon>
        <taxon>Pseudomonadati</taxon>
        <taxon>Bacteroidota</taxon>
        <taxon>Sphingobacteriia</taxon>
        <taxon>Sphingobacteriales</taxon>
        <taxon>Sphingobacteriaceae</taxon>
        <taxon>Sphingobacterium</taxon>
    </lineage>
</organism>
<sequence length="91" mass="9808">MIVILGVIMTVIEVDTVTHVVDRCLSVIVIIDTAAILLQASVGSAVIILGKKTEEIMIEVEGMDVDTITGMEEGTEISWMKKVPILSILIV</sequence>
<dbReference type="EMBL" id="QCXX01000002">
    <property type="protein sequence ID" value="PUV24852.1"/>
    <property type="molecule type" value="Genomic_DNA"/>
</dbReference>
<gene>
    <name evidence="1" type="ORF">DCO56_07790</name>
</gene>
<comment type="caution">
    <text evidence="1">The sequence shown here is derived from an EMBL/GenBank/DDBJ whole genome shotgun (WGS) entry which is preliminary data.</text>
</comment>
<name>A0A363NVL2_9SPHI</name>
<reference evidence="1 2" key="1">
    <citation type="submission" date="2018-04" db="EMBL/GenBank/DDBJ databases">
        <title>Sphingobacterium sp. M46 Genome.</title>
        <authorList>
            <person name="Cheng J."/>
            <person name="Li Y."/>
        </authorList>
    </citation>
    <scope>NUCLEOTIDE SEQUENCE [LARGE SCALE GENOMIC DNA]</scope>
    <source>
        <strain evidence="1 2">M46</strain>
    </source>
</reference>